<dbReference type="PANTHER" id="PTHR48107">
    <property type="entry name" value="NADPH-DEPENDENT ALDEHYDE REDUCTASE-LIKE PROTEIN, CHLOROPLASTIC-RELATED"/>
    <property type="match status" value="1"/>
</dbReference>
<accession>A0ABR1YCY8</accession>
<sequence>MGSISNIQPTLANKVAIVTGSSRGIGASIALELATRGAKVALTYTSENSTKIAQTLVDQINGLGNGAQAISIRADLSKVDAPAKIVSETTAAFGQSIDILVNNAAVEKVKKLDEITPEDIDEVMNLNVRGVLLLTQAVAPHLRAPGRVINISSSGARSAVAYYTVYLASKGALEALTRALAIELGPFGHTVNAVEPGPTESEMLSRAPPALIEQLKAVTPLGRVGKPDDIASVVGFLAEESSRWVTGQTINATGGMVMI</sequence>
<dbReference type="Pfam" id="PF13561">
    <property type="entry name" value="adh_short_C2"/>
    <property type="match status" value="1"/>
</dbReference>
<evidence type="ECO:0000256" key="2">
    <source>
        <dbReference type="ARBA" id="ARBA00023002"/>
    </source>
</evidence>
<proteinExistence type="inferred from homology"/>
<keyword evidence="5" id="KW-1185">Reference proteome</keyword>
<name>A0ABR1YCY8_9PEZI</name>
<dbReference type="SMART" id="SM00822">
    <property type="entry name" value="PKS_KR"/>
    <property type="match status" value="1"/>
</dbReference>
<dbReference type="InterPro" id="IPR036291">
    <property type="entry name" value="NAD(P)-bd_dom_sf"/>
</dbReference>
<evidence type="ECO:0000313" key="4">
    <source>
        <dbReference type="EMBL" id="KAK8226033.1"/>
    </source>
</evidence>
<feature type="domain" description="Ketoreductase" evidence="3">
    <location>
        <begin position="14"/>
        <end position="197"/>
    </location>
</feature>
<organism evidence="4 5">
    <name type="scientific">Phyllosticta capitalensis</name>
    <dbReference type="NCBI Taxonomy" id="121624"/>
    <lineage>
        <taxon>Eukaryota</taxon>
        <taxon>Fungi</taxon>
        <taxon>Dikarya</taxon>
        <taxon>Ascomycota</taxon>
        <taxon>Pezizomycotina</taxon>
        <taxon>Dothideomycetes</taxon>
        <taxon>Dothideomycetes incertae sedis</taxon>
        <taxon>Botryosphaeriales</taxon>
        <taxon>Phyllostictaceae</taxon>
        <taxon>Phyllosticta</taxon>
    </lineage>
</organism>
<dbReference type="Proteomes" id="UP001492380">
    <property type="component" value="Unassembled WGS sequence"/>
</dbReference>
<evidence type="ECO:0000313" key="5">
    <source>
        <dbReference type="Proteomes" id="UP001492380"/>
    </source>
</evidence>
<dbReference type="PRINTS" id="PR00081">
    <property type="entry name" value="GDHRDH"/>
</dbReference>
<evidence type="ECO:0000256" key="1">
    <source>
        <dbReference type="ARBA" id="ARBA00006484"/>
    </source>
</evidence>
<gene>
    <name evidence="4" type="ORF">HDK90DRAFT_73913</name>
</gene>
<dbReference type="SUPFAM" id="SSF51735">
    <property type="entry name" value="NAD(P)-binding Rossmann-fold domains"/>
    <property type="match status" value="1"/>
</dbReference>
<comment type="similarity">
    <text evidence="1">Belongs to the short-chain dehydrogenases/reductases (SDR) family.</text>
</comment>
<keyword evidence="2" id="KW-0560">Oxidoreductase</keyword>
<protein>
    <recommendedName>
        <fullName evidence="3">Ketoreductase domain-containing protein</fullName>
    </recommendedName>
</protein>
<dbReference type="EMBL" id="JBBWRZ010000011">
    <property type="protein sequence ID" value="KAK8226033.1"/>
    <property type="molecule type" value="Genomic_DNA"/>
</dbReference>
<dbReference type="InterPro" id="IPR057326">
    <property type="entry name" value="KR_dom"/>
</dbReference>
<comment type="caution">
    <text evidence="4">The sequence shown here is derived from an EMBL/GenBank/DDBJ whole genome shotgun (WGS) entry which is preliminary data.</text>
</comment>
<dbReference type="Gene3D" id="3.40.50.720">
    <property type="entry name" value="NAD(P)-binding Rossmann-like Domain"/>
    <property type="match status" value="1"/>
</dbReference>
<reference evidence="4 5" key="1">
    <citation type="submission" date="2024-04" db="EMBL/GenBank/DDBJ databases">
        <title>Phyllosticta paracitricarpa is synonymous to the EU quarantine fungus P. citricarpa based on phylogenomic analyses.</title>
        <authorList>
            <consortium name="Lawrence Berkeley National Laboratory"/>
            <person name="Van Ingen-Buijs V.A."/>
            <person name="Van Westerhoven A.C."/>
            <person name="Haridas S."/>
            <person name="Skiadas P."/>
            <person name="Martin F."/>
            <person name="Groenewald J.Z."/>
            <person name="Crous P.W."/>
            <person name="Seidl M.F."/>
        </authorList>
    </citation>
    <scope>NUCLEOTIDE SEQUENCE [LARGE SCALE GENOMIC DNA]</scope>
    <source>
        <strain evidence="4 5">CBS 123374</strain>
    </source>
</reference>
<dbReference type="PANTHER" id="PTHR48107:SF7">
    <property type="entry name" value="RE15974P"/>
    <property type="match status" value="1"/>
</dbReference>
<dbReference type="InterPro" id="IPR002347">
    <property type="entry name" value="SDR_fam"/>
</dbReference>
<dbReference type="PRINTS" id="PR00080">
    <property type="entry name" value="SDRFAMILY"/>
</dbReference>
<evidence type="ECO:0000259" key="3">
    <source>
        <dbReference type="SMART" id="SM00822"/>
    </source>
</evidence>